<keyword evidence="2" id="KW-1185">Reference proteome</keyword>
<reference evidence="1 2" key="1">
    <citation type="submission" date="2016-10" db="EMBL/GenBank/DDBJ databases">
        <authorList>
            <person name="de Groot N.N."/>
        </authorList>
    </citation>
    <scope>NUCLEOTIDE SEQUENCE [LARGE SCALE GENOMIC DNA]</scope>
    <source>
        <strain evidence="1 2">DSM 26130</strain>
    </source>
</reference>
<accession>A0A1I2E991</accession>
<name>A0A1I2E991_9BACT</name>
<protein>
    <submittedName>
        <fullName evidence="1">Uncharacterized protein</fullName>
    </submittedName>
</protein>
<sequence length="188" mass="22072">MKLNWPLRFEIGTPLRLEPKPFSSPLFQSVHSADPVAYVPLSLTEFTSLMARYKQAGFEWNQLWLQSQPRSLFEAKTPTPMIVRKIVDPFEYAEWTVREWTIKFMLSDKLLTHARKQSTLPNWYEDPLVIATWEAIISMCFCSVEKYHQSFHILPMVGDRLFNEDTGWRIQDRSIDGDTMTITFTMDS</sequence>
<proteinExistence type="predicted"/>
<gene>
    <name evidence="1" type="ORF">SAMN05216167_12174</name>
</gene>
<dbReference type="AlphaFoldDB" id="A0A1I2E991"/>
<dbReference type="Proteomes" id="UP000198598">
    <property type="component" value="Unassembled WGS sequence"/>
</dbReference>
<evidence type="ECO:0000313" key="1">
    <source>
        <dbReference type="EMBL" id="SFE89415.1"/>
    </source>
</evidence>
<dbReference type="EMBL" id="FOLQ01000021">
    <property type="protein sequence ID" value="SFE89415.1"/>
    <property type="molecule type" value="Genomic_DNA"/>
</dbReference>
<evidence type="ECO:0000313" key="2">
    <source>
        <dbReference type="Proteomes" id="UP000198598"/>
    </source>
</evidence>
<organism evidence="1 2">
    <name type="scientific">Spirosoma endophyticum</name>
    <dbReference type="NCBI Taxonomy" id="662367"/>
    <lineage>
        <taxon>Bacteria</taxon>
        <taxon>Pseudomonadati</taxon>
        <taxon>Bacteroidota</taxon>
        <taxon>Cytophagia</taxon>
        <taxon>Cytophagales</taxon>
        <taxon>Cytophagaceae</taxon>
        <taxon>Spirosoma</taxon>
    </lineage>
</organism>